<sequence>MKITFFSEDVSFKLSSPNKVRRWIKEVIHLEKHTLSEISYIFCSDDYLHNMNVQYLNHDTLTDIITFDNSEQEELIEGDIFISVDRVKENATQLNLPFDTELHRVMIHGILHLCGYKDKTSADNELMRKKEDACLSLLPDL</sequence>
<dbReference type="Proteomes" id="UP001302349">
    <property type="component" value="Chromosome"/>
</dbReference>
<feature type="binding site" evidence="7">
    <location>
        <position position="108"/>
    </location>
    <ligand>
        <name>Zn(2+)</name>
        <dbReference type="ChEBI" id="CHEBI:29105"/>
        <note>catalytic</note>
    </ligand>
</feature>
<keyword evidence="6 7" id="KW-0862">Zinc</keyword>
<dbReference type="HAMAP" id="MF_00009">
    <property type="entry name" value="Endoribonucl_YbeY"/>
    <property type="match status" value="1"/>
</dbReference>
<dbReference type="InterPro" id="IPR023091">
    <property type="entry name" value="MetalPrtase_cat_dom_sf_prd"/>
</dbReference>
<dbReference type="PANTHER" id="PTHR46986">
    <property type="entry name" value="ENDORIBONUCLEASE YBEY, CHLOROPLASTIC"/>
    <property type="match status" value="1"/>
</dbReference>
<keyword evidence="4 7" id="KW-0255">Endonuclease</keyword>
<evidence type="ECO:0000256" key="2">
    <source>
        <dbReference type="ARBA" id="ARBA00022722"/>
    </source>
</evidence>
<keyword evidence="2 7" id="KW-0540">Nuclease</keyword>
<dbReference type="Pfam" id="PF02130">
    <property type="entry name" value="YbeY"/>
    <property type="match status" value="1"/>
</dbReference>
<comment type="similarity">
    <text evidence="1 7">Belongs to the endoribonuclease YbeY family.</text>
</comment>
<evidence type="ECO:0000256" key="3">
    <source>
        <dbReference type="ARBA" id="ARBA00022723"/>
    </source>
</evidence>
<keyword evidence="7" id="KW-0690">Ribosome biogenesis</keyword>
<keyword evidence="3 7" id="KW-0479">Metal-binding</keyword>
<evidence type="ECO:0000256" key="1">
    <source>
        <dbReference type="ARBA" id="ARBA00010875"/>
    </source>
</evidence>
<dbReference type="InterPro" id="IPR002036">
    <property type="entry name" value="YbeY"/>
</dbReference>
<keyword evidence="5 7" id="KW-0378">Hydrolase</keyword>
<reference evidence="8 9" key="1">
    <citation type="journal article" date="2023" name="Microbiol. Resour. Announc.">
        <title>Complete Genome Sequence of Imperialibacter roseus strain P4T.</title>
        <authorList>
            <person name="Tizabi D.R."/>
            <person name="Bachvaroff T."/>
            <person name="Hill R.T."/>
        </authorList>
    </citation>
    <scope>NUCLEOTIDE SEQUENCE [LARGE SCALE GENOMIC DNA]</scope>
    <source>
        <strain evidence="8 9">P4T</strain>
    </source>
</reference>
<dbReference type="RefSeq" id="WP_317488934.1">
    <property type="nucleotide sequence ID" value="NZ_CP136051.1"/>
</dbReference>
<comment type="function">
    <text evidence="7">Single strand-specific metallo-endoribonuclease involved in late-stage 70S ribosome quality control and in maturation of the 3' terminus of the 16S rRNA.</text>
</comment>
<evidence type="ECO:0000256" key="5">
    <source>
        <dbReference type="ARBA" id="ARBA00022801"/>
    </source>
</evidence>
<comment type="cofactor">
    <cofactor evidence="7">
        <name>Zn(2+)</name>
        <dbReference type="ChEBI" id="CHEBI:29105"/>
    </cofactor>
    <text evidence="7">Binds 1 zinc ion.</text>
</comment>
<dbReference type="SUPFAM" id="SSF55486">
    <property type="entry name" value="Metalloproteases ('zincins'), catalytic domain"/>
    <property type="match status" value="1"/>
</dbReference>
<gene>
    <name evidence="7 8" type="primary">ybeY</name>
    <name evidence="8" type="ORF">RT717_24305</name>
</gene>
<dbReference type="EMBL" id="CP136051">
    <property type="protein sequence ID" value="WOK06204.1"/>
    <property type="molecule type" value="Genomic_DNA"/>
</dbReference>
<evidence type="ECO:0000313" key="8">
    <source>
        <dbReference type="EMBL" id="WOK06204.1"/>
    </source>
</evidence>
<keyword evidence="7" id="KW-0698">rRNA processing</keyword>
<protein>
    <recommendedName>
        <fullName evidence="7">Endoribonuclease YbeY</fullName>
        <ecNumber evidence="7">3.1.-.-</ecNumber>
    </recommendedName>
</protein>
<dbReference type="NCBIfam" id="TIGR00043">
    <property type="entry name" value="rRNA maturation RNase YbeY"/>
    <property type="match status" value="1"/>
</dbReference>
<dbReference type="Gene3D" id="3.40.390.30">
    <property type="entry name" value="Metalloproteases ('zincins'), catalytic domain"/>
    <property type="match status" value="1"/>
</dbReference>
<evidence type="ECO:0000313" key="9">
    <source>
        <dbReference type="Proteomes" id="UP001302349"/>
    </source>
</evidence>
<proteinExistence type="inferred from homology"/>
<evidence type="ECO:0000256" key="4">
    <source>
        <dbReference type="ARBA" id="ARBA00022759"/>
    </source>
</evidence>
<dbReference type="EC" id="3.1.-.-" evidence="7"/>
<evidence type="ECO:0000256" key="7">
    <source>
        <dbReference type="HAMAP-Rule" id="MF_00009"/>
    </source>
</evidence>
<evidence type="ECO:0000256" key="6">
    <source>
        <dbReference type="ARBA" id="ARBA00022833"/>
    </source>
</evidence>
<name>A0ABZ0IP13_9BACT</name>
<accession>A0ABZ0IP13</accession>
<keyword evidence="9" id="KW-1185">Reference proteome</keyword>
<comment type="subcellular location">
    <subcellularLocation>
        <location evidence="7">Cytoplasm</location>
    </subcellularLocation>
</comment>
<feature type="binding site" evidence="7">
    <location>
        <position position="112"/>
    </location>
    <ligand>
        <name>Zn(2+)</name>
        <dbReference type="ChEBI" id="CHEBI:29105"/>
        <note>catalytic</note>
    </ligand>
</feature>
<organism evidence="8 9">
    <name type="scientific">Imperialibacter roseus</name>
    <dbReference type="NCBI Taxonomy" id="1324217"/>
    <lineage>
        <taxon>Bacteria</taxon>
        <taxon>Pseudomonadati</taxon>
        <taxon>Bacteroidota</taxon>
        <taxon>Cytophagia</taxon>
        <taxon>Cytophagales</taxon>
        <taxon>Flammeovirgaceae</taxon>
        <taxon>Imperialibacter</taxon>
    </lineage>
</organism>
<feature type="binding site" evidence="7">
    <location>
        <position position="118"/>
    </location>
    <ligand>
        <name>Zn(2+)</name>
        <dbReference type="ChEBI" id="CHEBI:29105"/>
        <note>catalytic</note>
    </ligand>
</feature>
<dbReference type="PANTHER" id="PTHR46986:SF1">
    <property type="entry name" value="ENDORIBONUCLEASE YBEY, CHLOROPLASTIC"/>
    <property type="match status" value="1"/>
</dbReference>
<keyword evidence="7" id="KW-0963">Cytoplasm</keyword>